<gene>
    <name evidence="4" type="ORF">ACFSTG_09330</name>
</gene>
<dbReference type="RefSeq" id="WP_380751549.1">
    <property type="nucleotide sequence ID" value="NZ_JBHULT010000008.1"/>
</dbReference>
<keyword evidence="3" id="KW-0732">Signal</keyword>
<evidence type="ECO:0000313" key="5">
    <source>
        <dbReference type="Proteomes" id="UP001597468"/>
    </source>
</evidence>
<feature type="chain" id="PRO_5046715704" evidence="3">
    <location>
        <begin position="32"/>
        <end position="440"/>
    </location>
</feature>
<dbReference type="Proteomes" id="UP001597468">
    <property type="component" value="Unassembled WGS sequence"/>
</dbReference>
<accession>A0ABW5IWP2</accession>
<dbReference type="Pfam" id="PF02113">
    <property type="entry name" value="Peptidase_S13"/>
    <property type="match status" value="1"/>
</dbReference>
<evidence type="ECO:0000313" key="4">
    <source>
        <dbReference type="EMBL" id="MFD2518092.1"/>
    </source>
</evidence>
<organism evidence="4 5">
    <name type="scientific">Salinimicrobium flavum</name>
    <dbReference type="NCBI Taxonomy" id="1737065"/>
    <lineage>
        <taxon>Bacteria</taxon>
        <taxon>Pseudomonadati</taxon>
        <taxon>Bacteroidota</taxon>
        <taxon>Flavobacteriia</taxon>
        <taxon>Flavobacteriales</taxon>
        <taxon>Flavobacteriaceae</taxon>
        <taxon>Salinimicrobium</taxon>
    </lineage>
</organism>
<name>A0ABW5IWP2_9FLAO</name>
<evidence type="ECO:0000256" key="3">
    <source>
        <dbReference type="SAM" id="SignalP"/>
    </source>
</evidence>
<dbReference type="PRINTS" id="PR00922">
    <property type="entry name" value="DADACBPTASE3"/>
</dbReference>
<keyword evidence="4" id="KW-0645">Protease</keyword>
<reference evidence="5" key="1">
    <citation type="journal article" date="2019" name="Int. J. Syst. Evol. Microbiol.">
        <title>The Global Catalogue of Microorganisms (GCM) 10K type strain sequencing project: providing services to taxonomists for standard genome sequencing and annotation.</title>
        <authorList>
            <consortium name="The Broad Institute Genomics Platform"/>
            <consortium name="The Broad Institute Genome Sequencing Center for Infectious Disease"/>
            <person name="Wu L."/>
            <person name="Ma J."/>
        </authorList>
    </citation>
    <scope>NUCLEOTIDE SEQUENCE [LARGE SCALE GENOMIC DNA]</scope>
    <source>
        <strain evidence="5">KCTC 42585</strain>
    </source>
</reference>
<dbReference type="SUPFAM" id="SSF56601">
    <property type="entry name" value="beta-lactamase/transpeptidase-like"/>
    <property type="match status" value="1"/>
</dbReference>
<proteinExistence type="inferred from homology"/>
<comment type="similarity">
    <text evidence="1">Belongs to the peptidase S13 family.</text>
</comment>
<dbReference type="InterPro" id="IPR012338">
    <property type="entry name" value="Beta-lactam/transpept-like"/>
</dbReference>
<dbReference type="EMBL" id="JBHULT010000008">
    <property type="protein sequence ID" value="MFD2518092.1"/>
    <property type="molecule type" value="Genomic_DNA"/>
</dbReference>
<sequence length="440" mass="49812">MTGHFPLFLLKRSTALLLLLFLASCSASKKAFTGIDKELNTSPIFKKGFTGLAVYDPEKEKMLYEYNSNKYFTPASGIKLLTFYASLKVLGDSVPALKYTLSGDSLFFSGTGDPSLLHPDLPESSVIDFLKNTSRELVYLPPLKSEEPLGPGWAWDDYPYYFSAERSDIPVFGNSVVFRFSEGSSEPEIIPEIFKDSISSEHSEERIKRDRRRNIFRLAATPAKKDLEQKVPFITSEETLLKILEDTLGRKIALARKHPEKNLTKKTFFSIHADSLYRPMLQDSDNFMAEQLLRIVTLEISDTLSVKEGIAHIKENFLYDLPDDPVWVDGSGLSRYNLITPGSMVKLLEKIKVERNYENLFVLLPAGGNSGTLKNQFLHNEPFIFAKTGSMSNNYSLNGYLKTEKGKILIFSFMNSNYTVASPLLKQEMEKILRTIRTTH</sequence>
<comment type="caution">
    <text evidence="4">The sequence shown here is derived from an EMBL/GenBank/DDBJ whole genome shotgun (WGS) entry which is preliminary data.</text>
</comment>
<evidence type="ECO:0000256" key="2">
    <source>
        <dbReference type="ARBA" id="ARBA00022801"/>
    </source>
</evidence>
<dbReference type="PANTHER" id="PTHR30023:SF0">
    <property type="entry name" value="PENICILLIN-SENSITIVE CARBOXYPEPTIDASE A"/>
    <property type="match status" value="1"/>
</dbReference>
<dbReference type="InterPro" id="IPR000667">
    <property type="entry name" value="Peptidase_S13"/>
</dbReference>
<evidence type="ECO:0000256" key="1">
    <source>
        <dbReference type="ARBA" id="ARBA00006096"/>
    </source>
</evidence>
<protein>
    <submittedName>
        <fullName evidence="4">D-alanyl-D-alanine carboxypeptidase/D-alanyl-D-alanine-endopeptidase</fullName>
    </submittedName>
</protein>
<dbReference type="PANTHER" id="PTHR30023">
    <property type="entry name" value="D-ALANYL-D-ALANINE CARBOXYPEPTIDASE"/>
    <property type="match status" value="1"/>
</dbReference>
<keyword evidence="2" id="KW-0378">Hydrolase</keyword>
<dbReference type="Gene3D" id="3.40.710.10">
    <property type="entry name" value="DD-peptidase/beta-lactamase superfamily"/>
    <property type="match status" value="2"/>
</dbReference>
<feature type="signal peptide" evidence="3">
    <location>
        <begin position="1"/>
        <end position="31"/>
    </location>
</feature>
<keyword evidence="4" id="KW-0121">Carboxypeptidase</keyword>
<keyword evidence="5" id="KW-1185">Reference proteome</keyword>
<dbReference type="GO" id="GO:0004180">
    <property type="term" value="F:carboxypeptidase activity"/>
    <property type="evidence" value="ECO:0007669"/>
    <property type="project" value="UniProtKB-KW"/>
</dbReference>